<evidence type="ECO:0000256" key="1">
    <source>
        <dbReference type="ARBA" id="ARBA00004123"/>
    </source>
</evidence>
<evidence type="ECO:0000313" key="13">
    <source>
        <dbReference type="Proteomes" id="UP000054549"/>
    </source>
</evidence>
<feature type="compositionally biased region" description="Basic and acidic residues" evidence="9">
    <location>
        <begin position="679"/>
        <end position="690"/>
    </location>
</feature>
<dbReference type="Gene3D" id="3.30.50.10">
    <property type="entry name" value="Erythroid Transcription Factor GATA-1, subunit A"/>
    <property type="match status" value="1"/>
</dbReference>
<dbReference type="InterPro" id="IPR001849">
    <property type="entry name" value="PH_domain"/>
</dbReference>
<dbReference type="Gene3D" id="1.10.1000.11">
    <property type="entry name" value="Arf Nucleotide-binding Site Opener,domain 2"/>
    <property type="match status" value="1"/>
</dbReference>
<feature type="compositionally biased region" description="Polar residues" evidence="9">
    <location>
        <begin position="1061"/>
        <end position="1074"/>
    </location>
</feature>
<dbReference type="InterPro" id="IPR013860">
    <property type="entry name" value="AreA_GATA"/>
</dbReference>
<feature type="compositionally biased region" description="Low complexity" evidence="9">
    <location>
        <begin position="21"/>
        <end position="32"/>
    </location>
</feature>
<feature type="region of interest" description="Disordered" evidence="9">
    <location>
        <begin position="2163"/>
        <end position="2196"/>
    </location>
</feature>
<dbReference type="FunFam" id="3.30.50.10:FF:000007">
    <property type="entry name" value="Nitrogen regulatory AreA, N-terminal"/>
    <property type="match status" value="1"/>
</dbReference>
<dbReference type="SMART" id="SM00222">
    <property type="entry name" value="Sec7"/>
    <property type="match status" value="1"/>
</dbReference>
<evidence type="ECO:0000256" key="9">
    <source>
        <dbReference type="SAM" id="MobiDB-lite"/>
    </source>
</evidence>
<feature type="region of interest" description="Disordered" evidence="9">
    <location>
        <begin position="275"/>
        <end position="301"/>
    </location>
</feature>
<dbReference type="InterPro" id="IPR000904">
    <property type="entry name" value="Sec7_dom"/>
</dbReference>
<feature type="compositionally biased region" description="Polar residues" evidence="9">
    <location>
        <begin position="322"/>
        <end position="332"/>
    </location>
</feature>
<proteinExistence type="predicted"/>
<dbReference type="OrthoDB" id="2157641at2759"/>
<dbReference type="GO" id="GO:0005634">
    <property type="term" value="C:nucleus"/>
    <property type="evidence" value="ECO:0007669"/>
    <property type="project" value="UniProtKB-SubCell"/>
</dbReference>
<feature type="region of interest" description="Disordered" evidence="9">
    <location>
        <begin position="1"/>
        <end position="64"/>
    </location>
</feature>
<feature type="region of interest" description="Disordered" evidence="9">
    <location>
        <begin position="598"/>
        <end position="699"/>
    </location>
</feature>
<dbReference type="SUPFAM" id="SSF50729">
    <property type="entry name" value="PH domain-like"/>
    <property type="match status" value="1"/>
</dbReference>
<dbReference type="HOGENOM" id="CLU_230134_0_0_1"/>
<feature type="compositionally biased region" description="Polar residues" evidence="9">
    <location>
        <begin position="1390"/>
        <end position="1402"/>
    </location>
</feature>
<dbReference type="InterPro" id="IPR035999">
    <property type="entry name" value="Sec7_dom_sf"/>
</dbReference>
<keyword evidence="4" id="KW-0862">Zinc</keyword>
<feature type="compositionally biased region" description="Low complexity" evidence="9">
    <location>
        <begin position="853"/>
        <end position="864"/>
    </location>
</feature>
<keyword evidence="5" id="KW-0805">Transcription regulation</keyword>
<feature type="compositionally biased region" description="Low complexity" evidence="9">
    <location>
        <begin position="1133"/>
        <end position="1149"/>
    </location>
</feature>
<feature type="region of interest" description="Disordered" evidence="9">
    <location>
        <begin position="1132"/>
        <end position="1270"/>
    </location>
</feature>
<dbReference type="PROSITE" id="PS00344">
    <property type="entry name" value="GATA_ZN_FINGER_1"/>
    <property type="match status" value="1"/>
</dbReference>
<feature type="compositionally biased region" description="Pro residues" evidence="9">
    <location>
        <begin position="1217"/>
        <end position="1232"/>
    </location>
</feature>
<dbReference type="GO" id="GO:0005085">
    <property type="term" value="F:guanyl-nucleotide exchange factor activity"/>
    <property type="evidence" value="ECO:0007669"/>
    <property type="project" value="InterPro"/>
</dbReference>
<feature type="compositionally biased region" description="Low complexity" evidence="9">
    <location>
        <begin position="1233"/>
        <end position="1250"/>
    </location>
</feature>
<evidence type="ECO:0000259" key="11">
    <source>
        <dbReference type="PROSITE" id="PS50190"/>
    </source>
</evidence>
<feature type="compositionally biased region" description="Low complexity" evidence="9">
    <location>
        <begin position="2163"/>
        <end position="2172"/>
    </location>
</feature>
<feature type="domain" description="GATA-type" evidence="10">
    <location>
        <begin position="964"/>
        <end position="1017"/>
    </location>
</feature>
<dbReference type="Pfam" id="PF08550">
    <property type="entry name" value="GATA_AreA"/>
    <property type="match status" value="1"/>
</dbReference>
<keyword evidence="13" id="KW-1185">Reference proteome</keyword>
<dbReference type="SMART" id="SM00401">
    <property type="entry name" value="ZnF_GATA"/>
    <property type="match status" value="1"/>
</dbReference>
<dbReference type="PROSITE" id="PS50114">
    <property type="entry name" value="GATA_ZN_FINGER_2"/>
    <property type="match status" value="1"/>
</dbReference>
<feature type="compositionally biased region" description="Low complexity" evidence="9">
    <location>
        <begin position="1040"/>
        <end position="1058"/>
    </location>
</feature>
<evidence type="ECO:0000256" key="7">
    <source>
        <dbReference type="ARBA" id="ARBA00023242"/>
    </source>
</evidence>
<evidence type="ECO:0000313" key="12">
    <source>
        <dbReference type="EMBL" id="KIL66172.1"/>
    </source>
</evidence>
<dbReference type="EMBL" id="KN818237">
    <property type="protein sequence ID" value="KIL66172.1"/>
    <property type="molecule type" value="Genomic_DNA"/>
</dbReference>
<dbReference type="PANTHER" id="PTHR10071:SF281">
    <property type="entry name" value="BOX A-BINDING FACTOR-RELATED"/>
    <property type="match status" value="1"/>
</dbReference>
<feature type="region of interest" description="Disordered" evidence="9">
    <location>
        <begin position="322"/>
        <end position="355"/>
    </location>
</feature>
<dbReference type="STRING" id="946122.A0A0C2WWJ5"/>
<dbReference type="GO" id="GO:0000122">
    <property type="term" value="P:negative regulation of transcription by RNA polymerase II"/>
    <property type="evidence" value="ECO:0007669"/>
    <property type="project" value="TreeGrafter"/>
</dbReference>
<evidence type="ECO:0000256" key="6">
    <source>
        <dbReference type="ARBA" id="ARBA00023163"/>
    </source>
</evidence>
<dbReference type="InterPro" id="IPR011993">
    <property type="entry name" value="PH-like_dom_sf"/>
</dbReference>
<feature type="compositionally biased region" description="Polar residues" evidence="9">
    <location>
        <begin position="287"/>
        <end position="301"/>
    </location>
</feature>
<keyword evidence="2" id="KW-0479">Metal-binding</keyword>
<reference evidence="12 13" key="1">
    <citation type="submission" date="2014-04" db="EMBL/GenBank/DDBJ databases">
        <title>Evolutionary Origins and Diversification of the Mycorrhizal Mutualists.</title>
        <authorList>
            <consortium name="DOE Joint Genome Institute"/>
            <consortium name="Mycorrhizal Genomics Consortium"/>
            <person name="Kohler A."/>
            <person name="Kuo A."/>
            <person name="Nagy L.G."/>
            <person name="Floudas D."/>
            <person name="Copeland A."/>
            <person name="Barry K.W."/>
            <person name="Cichocki N."/>
            <person name="Veneault-Fourrey C."/>
            <person name="LaButti K."/>
            <person name="Lindquist E.A."/>
            <person name="Lipzen A."/>
            <person name="Lundell T."/>
            <person name="Morin E."/>
            <person name="Murat C."/>
            <person name="Riley R."/>
            <person name="Ohm R."/>
            <person name="Sun H."/>
            <person name="Tunlid A."/>
            <person name="Henrissat B."/>
            <person name="Grigoriev I.V."/>
            <person name="Hibbett D.S."/>
            <person name="Martin F."/>
        </authorList>
    </citation>
    <scope>NUCLEOTIDE SEQUENCE [LARGE SCALE GENOMIC DNA]</scope>
    <source>
        <strain evidence="12 13">Koide BX008</strain>
    </source>
</reference>
<dbReference type="SUPFAM" id="SSF48425">
    <property type="entry name" value="Sec7 domain"/>
    <property type="match status" value="1"/>
</dbReference>
<feature type="compositionally biased region" description="Polar residues" evidence="9">
    <location>
        <begin position="1333"/>
        <end position="1364"/>
    </location>
</feature>
<feature type="compositionally biased region" description="Polar residues" evidence="9">
    <location>
        <begin position="607"/>
        <end position="616"/>
    </location>
</feature>
<evidence type="ECO:0000259" key="10">
    <source>
        <dbReference type="PROSITE" id="PS50114"/>
    </source>
</evidence>
<dbReference type="Pfam" id="PF01369">
    <property type="entry name" value="Sec7"/>
    <property type="match status" value="1"/>
</dbReference>
<sequence length="2331" mass="254052">MDAKLSKPWSPAARPSLDTTSISNHLLSSSDHSSSRSHHVPPSMSLPSTHHHHPPPSFLKGIMAHPPQPSAVHFPPNNDWPNVFSVPLDHSIFAALAANGTLDHVPSAHRSDPSFHFVPPSRGLPTLAPPQPSTASSWSHSPALYAPPTYHDKTPIMHSSPVPSSQPYISASKAARRTSNNSDDRRSAHQSHQSKISFPTHRSENGTLPSNVGQYEAATLSRSPLDHAPFEQSSAFSYSGEHPNAGLPPSLWMSPVSSSASTSGNRGMLNIPTKSTPDSRHSHLPNVVQSPTSPTSGASIESKSTLFPDIFSDELFRSHNTSMSPNETTPFTSPLLAGSPVLRSTELDSDPDKLAKEDPLATQVWKMYARTKANLPHAQRMENLTWRMMALALKKRKEDEGSKMPEKDTSFSDFMKKGVPSQSGQSEEGSSERGRRIDKGKARVCVVGFDGTNQDGTQESDVVPMDWRAISRSRSRISMDWRPTSRSRSRVPESAGTIDHQGLSGYGFLYSISSQNIRQSADGIKDTQCSDKGVNVRDSTCSHNIPIPGAGLSSISRKSPSFSTQGGHTELPGILEVVNGLEFDNGGETRQQHATNYNNSLSTLSSPTFAPSSLPSTGPLGLDRIHKPHSREPRSFPRHVRKTSFDHTVSKDGILQGISGRHQVNGKPLSPDSLLGQKRRAEAPHHDSMLRADPSNVDGHRSIHREQDMFERSSPPFPSSSFDFTFPPYDGLLSHHHSAHSDLGHQEGTETRSAQVSSRSAVASSIYSNVGSPITPNDGLSAAAAAASALMAEGYAQIDAANLAGMDDSLLDYRHIMGLVYPGLDSNDMNQSAYTHVDPTQILSVQQGDTGTSSFHSFHPSPSSDGWANGLSSSTAASPEPLNAVSSASTPPSVEGTVAPEGPPAKGLNSKPQRIFIALKQGVQDKIGSSAEDPSTLFSAADLNVKDRRSAQIGNIKRDGEESEQSPTLCTNCQTTNTPLWRRNPEGQPLCNACGLFYKLHGVVRPLSLKTDVIKKRNRASGSAGGSARKSISTLPKIASSTSRPRSQSSSLLSSLGRGVATNTRGTMPSTSTLALKRQRRTSHGQMAEYAQDHFRASRTDLDFERALRQDGTVKIRQSVDVSSLGMDISQDSALSVPQSPPSSLAASPKNQPTTPNDVFSEQEDAERRSKRRSIYRSPGTSSSPDLATLVRKARERGGGVVHGPRNYSKEKRKDSPPPMPLPLPQDQPPNSNPASTRPRSSTSRSLNPPITLSTNPSTYKGGRDRTARGALTDVVPEWFMTSPRPPKQESKPIKSSVKQKTAELFGKMLGQTSSKDRMVLPANIVENNRSTTSRTQEMTATISSQSTALSPTRSILLPRTSSPVKADDENSVVFVDPPPRSRSKDVLSEQPSSSKRSSTGVENADGKESLSKSSSMADCRIDDDVALEDITLHGIIDDFKGQLSSLDPTNLATFDLRDPSTPARRLMRPKVNAVNLLEAKEEPGGDGFKQSASCKEQLQLYNPAESDENGVKLAVPSPIVPPRLSSLKIPPRSPVPHTYRARTADDASSTFKTWNEATGVTRDTNRSRVMHRPTASNSEPSLVAVGNSSHTLNTFTSSQYESTDKEVMSNGLSSNSSVGGDVVMDAEKRGKELAAKCWNEDTSFLSRDKMAEYLGGQGHANKIALRHYVSFFDFSGLRLDLAFRRFCSKLYLKAETQQVDRILEEFSKRYWECSSSSLYGSASIVHAVTYSLLLLNTDLHVADLATHMSRSQFVRNTMATIRAQLQPNTDDSLPHEPDRGMRATRSEEVINVGRAKRSDSITSWNSVSREVVMSLPLPFAPSNPPIEGTANDERTSVATETNNVEATTSNSGNFYTRGWENEIEVVLKEMYNAIKTQQISQPLNTIVPRLSVSSLSPNTGMLRNRSLRSQPDRLTTLKRGSIRGLQSIIAQSGAAPYGSSTSTDGRVSPSSSLAISANEFHCSSSSFLTPALGFASNLSNTIIREMHEDDDHSIGSDDTASTSISITDEELALLGAPWAKEGMLCRKQYWESAGKRSKDRSWLDVFVVIQKGELNMFTFNRDSAAVSGNVIGGGNWLANAHHVGIVQLAHSLSHSLPPPGYNRQRPHCMVLTLANGGVYFFQAGTEELVNEWVSTCNYWAARISKEPLAGGVSNMEYGWNRVPSSNVPNNPRSEDESPREKDHTDTMSIRSSRSNRSRFGWREGVSTVRHGHSPWADKIYINDWKPPLPPAVASTHDEETQLEALRKHVVYLKNDLERHNELREPMATLYQPRTATALKAQSNWEKKSQYILTEIVKYESYIDSLQSAMNLRLKKRGEKGNTCLVLGSST</sequence>
<feature type="compositionally biased region" description="Polar residues" evidence="9">
    <location>
        <begin position="1150"/>
        <end position="1160"/>
    </location>
</feature>
<dbReference type="InterPro" id="IPR023394">
    <property type="entry name" value="Sec7_C_sf"/>
</dbReference>
<dbReference type="Pfam" id="PF15410">
    <property type="entry name" value="PH_9"/>
    <property type="match status" value="1"/>
</dbReference>
<dbReference type="GO" id="GO:0000981">
    <property type="term" value="F:DNA-binding transcription factor activity, RNA polymerase II-specific"/>
    <property type="evidence" value="ECO:0007669"/>
    <property type="project" value="TreeGrafter"/>
</dbReference>
<name>A0A0C2WWJ5_AMAMK</name>
<organism evidence="12 13">
    <name type="scientific">Amanita muscaria (strain Koide BX008)</name>
    <dbReference type="NCBI Taxonomy" id="946122"/>
    <lineage>
        <taxon>Eukaryota</taxon>
        <taxon>Fungi</taxon>
        <taxon>Dikarya</taxon>
        <taxon>Basidiomycota</taxon>
        <taxon>Agaricomycotina</taxon>
        <taxon>Agaricomycetes</taxon>
        <taxon>Agaricomycetidae</taxon>
        <taxon>Agaricales</taxon>
        <taxon>Pluteineae</taxon>
        <taxon>Amanitaceae</taxon>
        <taxon>Amanita</taxon>
    </lineage>
</organism>
<dbReference type="Proteomes" id="UP000054549">
    <property type="component" value="Unassembled WGS sequence"/>
</dbReference>
<feature type="region of interest" description="Disordered" evidence="9">
    <location>
        <begin position="847"/>
        <end position="910"/>
    </location>
</feature>
<dbReference type="InterPro" id="IPR039355">
    <property type="entry name" value="Transcription_factor_GATA"/>
</dbReference>
<gene>
    <name evidence="12" type="ORF">M378DRAFT_75511</name>
</gene>
<keyword evidence="3 8" id="KW-0863">Zinc-finger</keyword>
<dbReference type="GO" id="GO:0032012">
    <property type="term" value="P:regulation of ARF protein signal transduction"/>
    <property type="evidence" value="ECO:0007669"/>
    <property type="project" value="InterPro"/>
</dbReference>
<evidence type="ECO:0000256" key="4">
    <source>
        <dbReference type="ARBA" id="ARBA00022833"/>
    </source>
</evidence>
<dbReference type="GO" id="GO:0000978">
    <property type="term" value="F:RNA polymerase II cis-regulatory region sequence-specific DNA binding"/>
    <property type="evidence" value="ECO:0007669"/>
    <property type="project" value="TreeGrafter"/>
</dbReference>
<dbReference type="SMART" id="SM00233">
    <property type="entry name" value="PH"/>
    <property type="match status" value="1"/>
</dbReference>
<feature type="region of interest" description="Disordered" evidence="9">
    <location>
        <begin position="1333"/>
        <end position="1417"/>
    </location>
</feature>
<dbReference type="Pfam" id="PF00320">
    <property type="entry name" value="GATA"/>
    <property type="match status" value="1"/>
</dbReference>
<comment type="subcellular location">
    <subcellularLocation>
        <location evidence="1">Nucleus</location>
    </subcellularLocation>
</comment>
<dbReference type="GO" id="GO:0045944">
    <property type="term" value="P:positive regulation of transcription by RNA polymerase II"/>
    <property type="evidence" value="ECO:0007669"/>
    <property type="project" value="TreeGrafter"/>
</dbReference>
<dbReference type="CDD" id="cd00202">
    <property type="entry name" value="ZnF_GATA"/>
    <property type="match status" value="1"/>
</dbReference>
<dbReference type="SUPFAM" id="SSF57716">
    <property type="entry name" value="Glucocorticoid receptor-like (DNA-binding domain)"/>
    <property type="match status" value="1"/>
</dbReference>
<dbReference type="PROSITE" id="PS50190">
    <property type="entry name" value="SEC7"/>
    <property type="match status" value="1"/>
</dbReference>
<dbReference type="PRINTS" id="PR00619">
    <property type="entry name" value="GATAZNFINGER"/>
</dbReference>
<feature type="domain" description="SEC7" evidence="11">
    <location>
        <begin position="1613"/>
        <end position="1777"/>
    </location>
</feature>
<dbReference type="InterPro" id="IPR041681">
    <property type="entry name" value="PH_9"/>
</dbReference>
<evidence type="ECO:0000256" key="8">
    <source>
        <dbReference type="PROSITE-ProRule" id="PRU00094"/>
    </source>
</evidence>
<accession>A0A0C2WWJ5</accession>
<feature type="region of interest" description="Disordered" evidence="9">
    <location>
        <begin position="1017"/>
        <end position="1087"/>
    </location>
</feature>
<dbReference type="InterPro" id="IPR000679">
    <property type="entry name" value="Znf_GATA"/>
</dbReference>
<dbReference type="GO" id="GO:0008270">
    <property type="term" value="F:zinc ion binding"/>
    <property type="evidence" value="ECO:0007669"/>
    <property type="project" value="UniProtKB-KW"/>
</dbReference>
<feature type="region of interest" description="Disordered" evidence="9">
    <location>
        <begin position="395"/>
        <end position="437"/>
    </location>
</feature>
<dbReference type="InterPro" id="IPR013088">
    <property type="entry name" value="Znf_NHR/GATA"/>
</dbReference>
<evidence type="ECO:0000256" key="3">
    <source>
        <dbReference type="ARBA" id="ARBA00022771"/>
    </source>
</evidence>
<feature type="compositionally biased region" description="Basic and acidic residues" evidence="9">
    <location>
        <begin position="2173"/>
        <end position="2186"/>
    </location>
</feature>
<evidence type="ECO:0000256" key="2">
    <source>
        <dbReference type="ARBA" id="ARBA00022723"/>
    </source>
</evidence>
<feature type="region of interest" description="Disordered" evidence="9">
    <location>
        <begin position="1526"/>
        <end position="1545"/>
    </location>
</feature>
<keyword evidence="6" id="KW-0804">Transcription</keyword>
<dbReference type="InParanoid" id="A0A0C2WWJ5"/>
<dbReference type="Gene3D" id="2.30.29.30">
    <property type="entry name" value="Pleckstrin-homology domain (PH domain)/Phosphotyrosine-binding domain (PTB)"/>
    <property type="match status" value="1"/>
</dbReference>
<keyword evidence="7" id="KW-0539">Nucleus</keyword>
<protein>
    <submittedName>
        <fullName evidence="12">Uncharacterized protein</fullName>
    </submittedName>
</protein>
<dbReference type="PANTHER" id="PTHR10071">
    <property type="entry name" value="TRANSCRIPTION FACTOR GATA FAMILY MEMBER"/>
    <property type="match status" value="1"/>
</dbReference>
<feature type="compositionally biased region" description="Basic and acidic residues" evidence="9">
    <location>
        <begin position="396"/>
        <end position="416"/>
    </location>
</feature>
<feature type="region of interest" description="Disordered" evidence="9">
    <location>
        <begin position="149"/>
        <end position="211"/>
    </location>
</feature>
<evidence type="ECO:0000256" key="5">
    <source>
        <dbReference type="ARBA" id="ARBA00023015"/>
    </source>
</evidence>